<dbReference type="Gene3D" id="3.20.170.30">
    <property type="match status" value="1"/>
</dbReference>
<dbReference type="SUPFAM" id="SSF56399">
    <property type="entry name" value="ADP-ribosylation"/>
    <property type="match status" value="1"/>
</dbReference>
<sequence>MNKTKMSKFISLILRHHPEVIGISLDAHGWANVHDLLAGINADSYRFITMPMLEDIVASDEKGRYSFNADHTKIRANYGHSLPIDLELEAGIPPKILYHGTAQKSVASISKQGLLPMERLYVHLSNDIPTATKVASRHGKPVIYQIDTQRMIQDGYCFYQSPNGIWLTKQVPVKYLEKISK</sequence>
<dbReference type="InterPro" id="IPR022928">
    <property type="entry name" value="RNA_2'-PTrans_KptA"/>
</dbReference>
<dbReference type="InterPro" id="IPR042081">
    <property type="entry name" value="RNA_2'-PTrans_C"/>
</dbReference>
<comment type="function">
    <text evidence="4 5">Removes the 2'-phosphate from RNA via an intermediate in which the phosphate is ADP-ribosylated by NAD followed by a presumed transesterification to release the RNA and generate ADP-ribose 1''-2''-cyclic phosphate (APPR&gt;P). May function as an ADP-ribosylase.</text>
</comment>
<protein>
    <recommendedName>
        <fullName evidence="5">Probable RNA 2'-phosphotransferase</fullName>
        <ecNumber evidence="5">2.7.1.-</ecNumber>
    </recommendedName>
</protein>
<dbReference type="GO" id="GO:0000215">
    <property type="term" value="F:tRNA 2'-phosphotransferase activity"/>
    <property type="evidence" value="ECO:0007669"/>
    <property type="project" value="TreeGrafter"/>
</dbReference>
<dbReference type="Proteomes" id="UP000276568">
    <property type="component" value="Unassembled WGS sequence"/>
</dbReference>
<dbReference type="InterPro" id="IPR042080">
    <property type="entry name" value="RNA_2'-PTrans_N"/>
</dbReference>
<dbReference type="EC" id="2.7.1.-" evidence="5"/>
<dbReference type="Pfam" id="PF01885">
    <property type="entry name" value="PTS_2-RNA"/>
    <property type="match status" value="1"/>
</dbReference>
<keyword evidence="2 5" id="KW-0808">Transferase</keyword>
<evidence type="ECO:0000256" key="3">
    <source>
        <dbReference type="ARBA" id="ARBA00023027"/>
    </source>
</evidence>
<dbReference type="GO" id="GO:0006388">
    <property type="term" value="P:tRNA splicing, via endonucleolytic cleavage and ligation"/>
    <property type="evidence" value="ECO:0007669"/>
    <property type="project" value="UniProtKB-UniRule"/>
</dbReference>
<name>A0A3N0HXG4_9FIRM</name>
<accession>A0A3N0HXG4</accession>
<dbReference type="OrthoDB" id="4537997at2"/>
<organism evidence="6 7">
    <name type="scientific">Absicoccus porci</name>
    <dbReference type="NCBI Taxonomy" id="2486576"/>
    <lineage>
        <taxon>Bacteria</taxon>
        <taxon>Bacillati</taxon>
        <taxon>Bacillota</taxon>
        <taxon>Erysipelotrichia</taxon>
        <taxon>Erysipelotrichales</taxon>
        <taxon>Erysipelotrichaceae</taxon>
        <taxon>Absicoccus</taxon>
    </lineage>
</organism>
<dbReference type="RefSeq" id="WP_128521045.1">
    <property type="nucleotide sequence ID" value="NZ_CAUWBR010000029.1"/>
</dbReference>
<dbReference type="AlphaFoldDB" id="A0A3N0HXG4"/>
<evidence type="ECO:0000256" key="5">
    <source>
        <dbReference type="HAMAP-Rule" id="MF_00299"/>
    </source>
</evidence>
<evidence type="ECO:0000313" key="7">
    <source>
        <dbReference type="Proteomes" id="UP000276568"/>
    </source>
</evidence>
<comment type="similarity">
    <text evidence="1 5">Belongs to the KptA/TPT1 family.</text>
</comment>
<evidence type="ECO:0000256" key="4">
    <source>
        <dbReference type="ARBA" id="ARBA00025212"/>
    </source>
</evidence>
<reference evidence="6 7" key="1">
    <citation type="submission" date="2018-11" db="EMBL/GenBank/DDBJ databases">
        <title>Clostridium sp. nov., a member of the family Erysipelotrichaceae isolated from pig faeces.</title>
        <authorList>
            <person name="Chang Y.-H."/>
        </authorList>
    </citation>
    <scope>NUCLEOTIDE SEQUENCE [LARGE SCALE GENOMIC DNA]</scope>
    <source>
        <strain evidence="6 7">YH-panp20</strain>
    </source>
</reference>
<keyword evidence="7" id="KW-1185">Reference proteome</keyword>
<proteinExistence type="inferred from homology"/>
<gene>
    <name evidence="5" type="primary">kptA</name>
    <name evidence="6" type="ORF">EDX97_10185</name>
</gene>
<keyword evidence="3 5" id="KW-0520">NAD</keyword>
<comment type="caution">
    <text evidence="6">The sequence shown here is derived from an EMBL/GenBank/DDBJ whole genome shotgun (WGS) entry which is preliminary data.</text>
</comment>
<dbReference type="Gene3D" id="1.10.10.970">
    <property type="entry name" value="RNA 2'-phosphotransferase, Tpt1/KptA family, N-terminal domain"/>
    <property type="match status" value="1"/>
</dbReference>
<dbReference type="EMBL" id="RJQC01000004">
    <property type="protein sequence ID" value="RNM29358.1"/>
    <property type="molecule type" value="Genomic_DNA"/>
</dbReference>
<evidence type="ECO:0000256" key="1">
    <source>
        <dbReference type="ARBA" id="ARBA00009836"/>
    </source>
</evidence>
<dbReference type="HAMAP" id="MF_00299">
    <property type="entry name" value="KptA"/>
    <property type="match status" value="1"/>
</dbReference>
<evidence type="ECO:0000256" key="2">
    <source>
        <dbReference type="ARBA" id="ARBA00022679"/>
    </source>
</evidence>
<dbReference type="PANTHER" id="PTHR12684">
    <property type="entry name" value="PUTATIVE PHOSPHOTRANSFERASE"/>
    <property type="match status" value="1"/>
</dbReference>
<dbReference type="InterPro" id="IPR002745">
    <property type="entry name" value="Ptrans_KptA/Tpt1"/>
</dbReference>
<dbReference type="GO" id="GO:0003950">
    <property type="term" value="F:NAD+ poly-ADP-ribosyltransferase activity"/>
    <property type="evidence" value="ECO:0007669"/>
    <property type="project" value="InterPro"/>
</dbReference>
<evidence type="ECO:0000313" key="6">
    <source>
        <dbReference type="EMBL" id="RNM29358.1"/>
    </source>
</evidence>
<dbReference type="PANTHER" id="PTHR12684:SF2">
    <property type="entry name" value="TRNA 2'-PHOSPHOTRANSFERASE 1"/>
    <property type="match status" value="1"/>
</dbReference>